<sequence length="171" mass="18307">MQDAMKDMAVSMRDNISTIASTSEEISAQAEEIAAITSSLEQASLQSQERVKETDKIIGLIRSIAAQINLLGLNAAIEAARVGDAGRGFGVVADEIRKLAANSADSVKSIDEIIQVIQSDSIRSHTQLQHVKEAVNQIAEAITEVAKNVQQTVPVAHQLDEMADKLSNEGK</sequence>
<keyword evidence="1 2" id="KW-0807">Transducer</keyword>
<evidence type="ECO:0000256" key="1">
    <source>
        <dbReference type="ARBA" id="ARBA00023224"/>
    </source>
</evidence>
<evidence type="ECO:0000313" key="5">
    <source>
        <dbReference type="Proteomes" id="UP000320776"/>
    </source>
</evidence>
<evidence type="ECO:0000313" key="4">
    <source>
        <dbReference type="EMBL" id="QDR80300.1"/>
    </source>
</evidence>
<dbReference type="GO" id="GO:0007165">
    <property type="term" value="P:signal transduction"/>
    <property type="evidence" value="ECO:0007669"/>
    <property type="project" value="UniProtKB-KW"/>
</dbReference>
<dbReference type="PANTHER" id="PTHR32089:SF112">
    <property type="entry name" value="LYSOZYME-LIKE PROTEIN-RELATED"/>
    <property type="match status" value="1"/>
</dbReference>
<dbReference type="Pfam" id="PF00015">
    <property type="entry name" value="MCPsignal"/>
    <property type="match status" value="1"/>
</dbReference>
<proteinExistence type="predicted"/>
<dbReference type="GO" id="GO:0016020">
    <property type="term" value="C:membrane"/>
    <property type="evidence" value="ECO:0007669"/>
    <property type="project" value="InterPro"/>
</dbReference>
<dbReference type="AlphaFoldDB" id="A0A517DSH1"/>
<name>A0A517DSH1_9FIRM</name>
<evidence type="ECO:0000259" key="3">
    <source>
        <dbReference type="PROSITE" id="PS50111"/>
    </source>
</evidence>
<reference evidence="4 5" key="1">
    <citation type="submission" date="2019-02" db="EMBL/GenBank/DDBJ databases">
        <title>Closed genome of Sporomusa termitida DSM 4440.</title>
        <authorList>
            <person name="Poehlein A."/>
            <person name="Daniel R."/>
        </authorList>
    </citation>
    <scope>NUCLEOTIDE SEQUENCE [LARGE SCALE GENOMIC DNA]</scope>
    <source>
        <strain evidence="4 5">DSM 4440</strain>
    </source>
</reference>
<organism evidence="4 5">
    <name type="scientific">Sporomusa termitida</name>
    <dbReference type="NCBI Taxonomy" id="2377"/>
    <lineage>
        <taxon>Bacteria</taxon>
        <taxon>Bacillati</taxon>
        <taxon>Bacillota</taxon>
        <taxon>Negativicutes</taxon>
        <taxon>Selenomonadales</taxon>
        <taxon>Sporomusaceae</taxon>
        <taxon>Sporomusa</taxon>
    </lineage>
</organism>
<evidence type="ECO:0000256" key="2">
    <source>
        <dbReference type="PROSITE-ProRule" id="PRU00284"/>
    </source>
</evidence>
<dbReference type="PANTHER" id="PTHR32089">
    <property type="entry name" value="METHYL-ACCEPTING CHEMOTAXIS PROTEIN MCPB"/>
    <property type="match status" value="1"/>
</dbReference>
<gene>
    <name evidence="4" type="primary">yfmS_4</name>
    <name evidence="4" type="ORF">SPTER_16220</name>
</gene>
<dbReference type="SUPFAM" id="SSF58104">
    <property type="entry name" value="Methyl-accepting chemotaxis protein (MCP) signaling domain"/>
    <property type="match status" value="1"/>
</dbReference>
<keyword evidence="5" id="KW-1185">Reference proteome</keyword>
<dbReference type="OrthoDB" id="9807021at2"/>
<dbReference type="InterPro" id="IPR004089">
    <property type="entry name" value="MCPsignal_dom"/>
</dbReference>
<dbReference type="EMBL" id="CP036259">
    <property type="protein sequence ID" value="QDR80300.1"/>
    <property type="molecule type" value="Genomic_DNA"/>
</dbReference>
<dbReference type="PROSITE" id="PS50111">
    <property type="entry name" value="CHEMOTAXIS_TRANSDUC_2"/>
    <property type="match status" value="1"/>
</dbReference>
<dbReference type="Gene3D" id="1.10.287.950">
    <property type="entry name" value="Methyl-accepting chemotaxis protein"/>
    <property type="match status" value="1"/>
</dbReference>
<feature type="domain" description="Methyl-accepting transducer" evidence="3">
    <location>
        <begin position="1"/>
        <end position="171"/>
    </location>
</feature>
<dbReference type="Proteomes" id="UP000320776">
    <property type="component" value="Chromosome"/>
</dbReference>
<protein>
    <submittedName>
        <fullName evidence="4">Sensory transducer protein YfmS</fullName>
    </submittedName>
</protein>
<accession>A0A517DSH1</accession>
<dbReference type="SMART" id="SM00283">
    <property type="entry name" value="MA"/>
    <property type="match status" value="1"/>
</dbReference>
<dbReference type="KEGG" id="sted:SPTER_16220"/>